<dbReference type="GO" id="GO:0005789">
    <property type="term" value="C:endoplasmic reticulum membrane"/>
    <property type="evidence" value="ECO:0007669"/>
    <property type="project" value="UniProtKB-SubCell"/>
</dbReference>
<feature type="compositionally biased region" description="Low complexity" evidence="11">
    <location>
        <begin position="507"/>
        <end position="517"/>
    </location>
</feature>
<evidence type="ECO:0000256" key="10">
    <source>
        <dbReference type="ARBA" id="ARBA00048109"/>
    </source>
</evidence>
<evidence type="ECO:0000313" key="15">
    <source>
        <dbReference type="Proteomes" id="UP001153555"/>
    </source>
</evidence>
<keyword evidence="5" id="KW-0808">Transferase</keyword>
<dbReference type="GO" id="GO:0005886">
    <property type="term" value="C:plasma membrane"/>
    <property type="evidence" value="ECO:0007669"/>
    <property type="project" value="UniProtKB-SubCell"/>
</dbReference>
<feature type="compositionally biased region" description="Basic and acidic residues" evidence="11">
    <location>
        <begin position="518"/>
        <end position="528"/>
    </location>
</feature>
<dbReference type="EMBL" id="CACSLK010027831">
    <property type="protein sequence ID" value="CAA0830938.1"/>
    <property type="molecule type" value="Genomic_DNA"/>
</dbReference>
<dbReference type="Pfam" id="PF06974">
    <property type="entry name" value="WS_DGAT_C"/>
    <property type="match status" value="1"/>
</dbReference>
<evidence type="ECO:0000259" key="12">
    <source>
        <dbReference type="Pfam" id="PF03007"/>
    </source>
</evidence>
<comment type="similarity">
    <text evidence="8">In the N-terminal section; belongs to the long-chain O-acyltransferase family.</text>
</comment>
<dbReference type="InterPro" id="IPR045034">
    <property type="entry name" value="O-acyltransferase_WSD1-like"/>
</dbReference>
<dbReference type="InterPro" id="IPR023213">
    <property type="entry name" value="CAT-like_dom_sf"/>
</dbReference>
<keyword evidence="6" id="KW-0256">Endoplasmic reticulum</keyword>
<dbReference type="AlphaFoldDB" id="A0A9N7NBE4"/>
<sequence>MAETLKSDQPLTPAGRLFLQPKMEQVIQAAIAVESPIDVDAIKSEVRRSVMLQHPRFCSLMVRDQSGRENWRRTPVDVDRHVIVRHEPISSDPDEDAVADFMADLSVSSPLPADKPLWEIHLLLAHKTVVFRVHHALGDGISLMSMLLSCCRREDDPERTPTIAGIGGSAGGRRWSAWALVKAVWFTLIYCLEFGLRALWLRDRTTALSGGDGVELWPRRLASARFRLDDMKAVKQAVGGATINDVLFGVISRGLSRYLDINSPKALPEGLRITGVAMVNLRSQAGLQDLSKLMDSKSGIRWGNKFGMLLLPIYYHRGGSDPIQFVRRAKAMIDKKKLSLEAPFSYRVGDLVMSLFGAKIACILNYRIVCNTTFTISNVIGPQEKITMVGNPVKHIRVTSSSLPHAITMHMELENLSSDDLIGAIINFALLKVAEDDAKAKGWVVGYVPPGEDEVLHEDEDVVLITKGNVLSTVERKENEVFQRLGESLLKHLEDEDRAEAETERPSTSAVAEASSSEIDKEISEKTL</sequence>
<dbReference type="OrthoDB" id="619536at2759"/>
<comment type="catalytic activity">
    <reaction evidence="10">
        <text>an acyl-CoA + a 1,2-diacyl-sn-glycerol = a triacyl-sn-glycerol + CoA</text>
        <dbReference type="Rhea" id="RHEA:10868"/>
        <dbReference type="ChEBI" id="CHEBI:17815"/>
        <dbReference type="ChEBI" id="CHEBI:57287"/>
        <dbReference type="ChEBI" id="CHEBI:58342"/>
        <dbReference type="ChEBI" id="CHEBI:64615"/>
        <dbReference type="EC" id="2.3.1.20"/>
    </reaction>
</comment>
<evidence type="ECO:0000256" key="2">
    <source>
        <dbReference type="ARBA" id="ARBA00004586"/>
    </source>
</evidence>
<evidence type="ECO:0000256" key="4">
    <source>
        <dbReference type="ARBA" id="ARBA00005189"/>
    </source>
</evidence>
<comment type="pathway">
    <text evidence="3">Glycerolipid metabolism; triacylglycerol biosynthesis.</text>
</comment>
<evidence type="ECO:0000256" key="8">
    <source>
        <dbReference type="ARBA" id="ARBA00024360"/>
    </source>
</evidence>
<keyword evidence="15" id="KW-1185">Reference proteome</keyword>
<evidence type="ECO:0000256" key="7">
    <source>
        <dbReference type="ARBA" id="ARBA00023315"/>
    </source>
</evidence>
<dbReference type="Proteomes" id="UP001153555">
    <property type="component" value="Unassembled WGS sequence"/>
</dbReference>
<dbReference type="InterPro" id="IPR009721">
    <property type="entry name" value="O-acyltransferase_WSD1_C"/>
</dbReference>
<dbReference type="SUPFAM" id="SSF52777">
    <property type="entry name" value="CoA-dependent acyltransferases"/>
    <property type="match status" value="1"/>
</dbReference>
<evidence type="ECO:0000256" key="9">
    <source>
        <dbReference type="ARBA" id="ARBA00047604"/>
    </source>
</evidence>
<evidence type="ECO:0000259" key="13">
    <source>
        <dbReference type="Pfam" id="PF06974"/>
    </source>
</evidence>
<comment type="catalytic activity">
    <reaction evidence="9">
        <text>a long chain fatty alcohol + a fatty acyl-CoA = a long-chain alcohol wax ester + CoA</text>
        <dbReference type="Rhea" id="RHEA:38443"/>
        <dbReference type="ChEBI" id="CHEBI:17135"/>
        <dbReference type="ChEBI" id="CHEBI:57287"/>
        <dbReference type="ChEBI" id="CHEBI:77636"/>
        <dbReference type="ChEBI" id="CHEBI:235323"/>
        <dbReference type="EC" id="2.3.1.75"/>
    </reaction>
</comment>
<comment type="pathway">
    <text evidence="4">Lipid metabolism.</text>
</comment>
<dbReference type="InterPro" id="IPR004255">
    <property type="entry name" value="O-acyltransferase_WSD1_N"/>
</dbReference>
<protein>
    <submittedName>
        <fullName evidence="14">O-acyltransferase (WSD1-like) family protein</fullName>
    </submittedName>
</protein>
<evidence type="ECO:0000256" key="11">
    <source>
        <dbReference type="SAM" id="MobiDB-lite"/>
    </source>
</evidence>
<name>A0A9N7NBE4_STRHE</name>
<keyword evidence="7" id="KW-0012">Acyltransferase</keyword>
<dbReference type="GO" id="GO:0019432">
    <property type="term" value="P:triglyceride biosynthetic process"/>
    <property type="evidence" value="ECO:0007669"/>
    <property type="project" value="TreeGrafter"/>
</dbReference>
<organism evidence="14 15">
    <name type="scientific">Striga hermonthica</name>
    <name type="common">Purple witchweed</name>
    <name type="synonym">Buchnera hermonthica</name>
    <dbReference type="NCBI Taxonomy" id="68872"/>
    <lineage>
        <taxon>Eukaryota</taxon>
        <taxon>Viridiplantae</taxon>
        <taxon>Streptophyta</taxon>
        <taxon>Embryophyta</taxon>
        <taxon>Tracheophyta</taxon>
        <taxon>Spermatophyta</taxon>
        <taxon>Magnoliopsida</taxon>
        <taxon>eudicotyledons</taxon>
        <taxon>Gunneridae</taxon>
        <taxon>Pentapetalae</taxon>
        <taxon>asterids</taxon>
        <taxon>lamiids</taxon>
        <taxon>Lamiales</taxon>
        <taxon>Orobanchaceae</taxon>
        <taxon>Buchnereae</taxon>
        <taxon>Striga</taxon>
    </lineage>
</organism>
<reference evidence="14" key="1">
    <citation type="submission" date="2019-12" db="EMBL/GenBank/DDBJ databases">
        <authorList>
            <person name="Scholes J."/>
        </authorList>
    </citation>
    <scope>NUCLEOTIDE SEQUENCE</scope>
</reference>
<feature type="region of interest" description="Disordered" evidence="11">
    <location>
        <begin position="493"/>
        <end position="528"/>
    </location>
</feature>
<dbReference type="GO" id="GO:0047196">
    <property type="term" value="F:long-chain-alcohol O-fatty-acyltransferase activity"/>
    <property type="evidence" value="ECO:0007669"/>
    <property type="project" value="UniProtKB-EC"/>
</dbReference>
<evidence type="ECO:0000256" key="6">
    <source>
        <dbReference type="ARBA" id="ARBA00022824"/>
    </source>
</evidence>
<evidence type="ECO:0000313" key="14">
    <source>
        <dbReference type="EMBL" id="CAA0830938.1"/>
    </source>
</evidence>
<comment type="subcellular location">
    <subcellularLocation>
        <location evidence="1">Cell membrane</location>
        <topology evidence="1">Single-pass membrane protein</topology>
    </subcellularLocation>
    <subcellularLocation>
        <location evidence="2">Endoplasmic reticulum membrane</location>
    </subcellularLocation>
</comment>
<evidence type="ECO:0000256" key="1">
    <source>
        <dbReference type="ARBA" id="ARBA00004162"/>
    </source>
</evidence>
<evidence type="ECO:0000256" key="5">
    <source>
        <dbReference type="ARBA" id="ARBA00022679"/>
    </source>
</evidence>
<dbReference type="Gene3D" id="3.30.559.10">
    <property type="entry name" value="Chloramphenicol acetyltransferase-like domain"/>
    <property type="match status" value="1"/>
</dbReference>
<dbReference type="PANTHER" id="PTHR31650:SF41">
    <property type="entry name" value="O-ACYLTRANSFERASE WSD1-LIKE ISOFORM X1"/>
    <property type="match status" value="1"/>
</dbReference>
<dbReference type="PANTHER" id="PTHR31650">
    <property type="entry name" value="O-ACYLTRANSFERASE (WSD1-LIKE) FAMILY PROTEIN"/>
    <property type="match status" value="1"/>
</dbReference>
<proteinExistence type="inferred from homology"/>
<comment type="caution">
    <text evidence="14">The sequence shown here is derived from an EMBL/GenBank/DDBJ whole genome shotgun (WGS) entry which is preliminary data.</text>
</comment>
<gene>
    <name evidence="14" type="ORF">SHERM_26321</name>
</gene>
<feature type="domain" description="O-acyltransferase WSD1 C-terminal" evidence="13">
    <location>
        <begin position="302"/>
        <end position="411"/>
    </location>
</feature>
<dbReference type="Pfam" id="PF03007">
    <property type="entry name" value="WS_DGAT_cat"/>
    <property type="match status" value="1"/>
</dbReference>
<accession>A0A9N7NBE4</accession>
<feature type="compositionally biased region" description="Basic and acidic residues" evidence="11">
    <location>
        <begin position="493"/>
        <end position="505"/>
    </location>
</feature>
<feature type="domain" description="O-acyltransferase WSD1-like N-terminal" evidence="12">
    <location>
        <begin position="66"/>
        <end position="165"/>
    </location>
</feature>
<dbReference type="GO" id="GO:0004144">
    <property type="term" value="F:diacylglycerol O-acyltransferase activity"/>
    <property type="evidence" value="ECO:0007669"/>
    <property type="project" value="UniProtKB-EC"/>
</dbReference>
<evidence type="ECO:0000256" key="3">
    <source>
        <dbReference type="ARBA" id="ARBA00004771"/>
    </source>
</evidence>